<sequence length="276" mass="32604">MLVNILKEIVNEKQKLGIPNFVIINFLKEFLQYPVLNFLYSNKKYNDFIFTGGSCLRICYGLPRLSEDLDFDLPANSFQKLDLKLLSDELVNYFKINGLLEIDVKIQSDKRLYLKFPVLNNLGLSKNISESDFLYVKLEFSKSEYTKPKIEINPISKFGYNTVVKNYSLEYLMTGKIRALLNRSWFKGDKNEINIKGRDFYDLFWYLQNDIEPNWSELAKTDGIKNMAELKNKIKLLIEKNVTPQKLAYDLKNFFNDQNFIDDFCKNYRVIIEKYL</sequence>
<dbReference type="Gene3D" id="3.10.450.620">
    <property type="entry name" value="JHP933, nucleotidyltransferase-like core domain"/>
    <property type="match status" value="1"/>
</dbReference>
<accession>A0A0G0JX34</accession>
<dbReference type="Proteomes" id="UP000034022">
    <property type="component" value="Unassembled WGS sequence"/>
</dbReference>
<dbReference type="InterPro" id="IPR014942">
    <property type="entry name" value="AbiEii"/>
</dbReference>
<reference evidence="1 2" key="1">
    <citation type="journal article" date="2015" name="Nature">
        <title>rRNA introns, odd ribosomes, and small enigmatic genomes across a large radiation of phyla.</title>
        <authorList>
            <person name="Brown C.T."/>
            <person name="Hug L.A."/>
            <person name="Thomas B.C."/>
            <person name="Sharon I."/>
            <person name="Castelle C.J."/>
            <person name="Singh A."/>
            <person name="Wilkins M.J."/>
            <person name="Williams K.H."/>
            <person name="Banfield J.F."/>
        </authorList>
    </citation>
    <scope>NUCLEOTIDE SEQUENCE [LARGE SCALE GENOMIC DNA]</scope>
</reference>
<gene>
    <name evidence="1" type="ORF">US91_C0001G0039</name>
</gene>
<dbReference type="Pfam" id="PF08843">
    <property type="entry name" value="AbiEii"/>
    <property type="match status" value="1"/>
</dbReference>
<name>A0A0G0JX34_9BACT</name>
<proteinExistence type="predicted"/>
<evidence type="ECO:0000313" key="2">
    <source>
        <dbReference type="Proteomes" id="UP000034022"/>
    </source>
</evidence>
<evidence type="ECO:0008006" key="3">
    <source>
        <dbReference type="Google" id="ProtNLM"/>
    </source>
</evidence>
<dbReference type="EMBL" id="LBUU01000001">
    <property type="protein sequence ID" value="KKQ71112.1"/>
    <property type="molecule type" value="Genomic_DNA"/>
</dbReference>
<evidence type="ECO:0000313" key="1">
    <source>
        <dbReference type="EMBL" id="KKQ71112.1"/>
    </source>
</evidence>
<comment type="caution">
    <text evidence="1">The sequence shown here is derived from an EMBL/GenBank/DDBJ whole genome shotgun (WGS) entry which is preliminary data.</text>
</comment>
<organism evidence="1 2">
    <name type="scientific">Candidatus Falkowbacteria bacterium GW2011_GWE1_38_31</name>
    <dbReference type="NCBI Taxonomy" id="1618638"/>
    <lineage>
        <taxon>Bacteria</taxon>
        <taxon>Candidatus Falkowiibacteriota</taxon>
    </lineage>
</organism>
<dbReference type="AlphaFoldDB" id="A0A0G0JX34"/>
<protein>
    <recommendedName>
        <fullName evidence="3">Nucleotidyl transferase AbiEii/AbiGii toxin family protein</fullName>
    </recommendedName>
</protein>